<dbReference type="Pfam" id="PF03349">
    <property type="entry name" value="Toluene_X"/>
    <property type="match status" value="1"/>
</dbReference>
<proteinExistence type="predicted"/>
<evidence type="ECO:0000313" key="7">
    <source>
        <dbReference type="EMBL" id="OIR02931.1"/>
    </source>
</evidence>
<evidence type="ECO:0000256" key="5">
    <source>
        <dbReference type="ARBA" id="ARBA00023136"/>
    </source>
</evidence>
<organism evidence="7">
    <name type="scientific">mine drainage metagenome</name>
    <dbReference type="NCBI Taxonomy" id="410659"/>
    <lineage>
        <taxon>unclassified sequences</taxon>
        <taxon>metagenomes</taxon>
        <taxon>ecological metagenomes</taxon>
    </lineage>
</organism>
<keyword evidence="6" id="KW-0998">Cell outer membrane</keyword>
<dbReference type="EMBL" id="MLJW01000070">
    <property type="protein sequence ID" value="OIR02931.1"/>
    <property type="molecule type" value="Genomic_DNA"/>
</dbReference>
<dbReference type="PANTHER" id="PTHR35093:SF8">
    <property type="entry name" value="OUTER MEMBRANE PROTEIN NMB0088-RELATED"/>
    <property type="match status" value="1"/>
</dbReference>
<reference evidence="7" key="1">
    <citation type="submission" date="2016-10" db="EMBL/GenBank/DDBJ databases">
        <title>Sequence of Gallionella enrichment culture.</title>
        <authorList>
            <person name="Poehlein A."/>
            <person name="Muehling M."/>
            <person name="Daniel R."/>
        </authorList>
    </citation>
    <scope>NUCLEOTIDE SEQUENCE</scope>
</reference>
<evidence type="ECO:0000256" key="4">
    <source>
        <dbReference type="ARBA" id="ARBA00022729"/>
    </source>
</evidence>
<comment type="subcellular location">
    <subcellularLocation>
        <location evidence="1">Cell outer membrane</location>
        <topology evidence="1">Multi-pass membrane protein</topology>
    </subcellularLocation>
</comment>
<accession>A0A1J5S4N5</accession>
<gene>
    <name evidence="7" type="ORF">GALL_149310</name>
</gene>
<evidence type="ECO:0000256" key="6">
    <source>
        <dbReference type="ARBA" id="ARBA00023237"/>
    </source>
</evidence>
<dbReference type="PANTHER" id="PTHR35093">
    <property type="entry name" value="OUTER MEMBRANE PROTEIN NMB0088-RELATED"/>
    <property type="match status" value="1"/>
</dbReference>
<dbReference type="SUPFAM" id="SSF56935">
    <property type="entry name" value="Porins"/>
    <property type="match status" value="1"/>
</dbReference>
<keyword evidence="3" id="KW-0812">Transmembrane</keyword>
<keyword evidence="5" id="KW-0472">Membrane</keyword>
<dbReference type="GO" id="GO:0015483">
    <property type="term" value="F:long-chain fatty acid transporting porin activity"/>
    <property type="evidence" value="ECO:0007669"/>
    <property type="project" value="TreeGrafter"/>
</dbReference>
<keyword evidence="2" id="KW-1134">Transmembrane beta strand</keyword>
<dbReference type="AlphaFoldDB" id="A0A1J5S4N5"/>
<dbReference type="InterPro" id="IPR005017">
    <property type="entry name" value="OMPP1/FadL/TodX"/>
</dbReference>
<dbReference type="GO" id="GO:0009279">
    <property type="term" value="C:cell outer membrane"/>
    <property type="evidence" value="ECO:0007669"/>
    <property type="project" value="UniProtKB-SubCell"/>
</dbReference>
<dbReference type="Gene3D" id="2.40.160.60">
    <property type="entry name" value="Outer membrane protein transport protein (OMPP1/FadL/TodX)"/>
    <property type="match status" value="1"/>
</dbReference>
<evidence type="ECO:0000256" key="2">
    <source>
        <dbReference type="ARBA" id="ARBA00022452"/>
    </source>
</evidence>
<evidence type="ECO:0000256" key="1">
    <source>
        <dbReference type="ARBA" id="ARBA00004571"/>
    </source>
</evidence>
<name>A0A1J5S4N5_9ZZZZ</name>
<keyword evidence="4" id="KW-0732">Signal</keyword>
<sequence>MSFHPKTTKLLKLKYMKQKFCVALSIIVLMMFSVKVFSQNGTKLIGYDAVTSGRGGTATGSFDNPSLMVNNPAGISFLKSSQLDISVSLMAPSVYFKNNLNDAKGKNNLFPLGCISYVKPGNKKLSYGFGIFTQGGMGADFNMNHYLFTDQSGNYVPQAYHSKFAVMQGVGTIAYKLSKELSVGVTAGVVYSQMEFQMPMNMPPSMLQGVINPQTGFTFGNMFSASPQDGGLGYTELTAAANLKSLSAYEFNGKIGLAYQPSKNFSFGISYTLPVNLHYKNGNAEMDMTAQMNNAFGKVVAGIMYQNPSYTQQQAQQAAMTQFSQLGIDLSKGATDTYSSTATLGLPQSLAAGISFSATKQLRLSMDAEWVNWANAFNTMNISLSGGTNANINRMLGTSGTIVMPFPLNWKDAVVIRTGAEYTASKKLTVRCGYAYGNNPVPESTVFAVFPAVVVHHASIGASYKLSKKVFLNGAYEHAFRNDVTATQNSLIGIQFNNSKSGLSNDIFHVSVSVFLDKK</sequence>
<protein>
    <submittedName>
        <fullName evidence="7">Long-chain fatty acid outer membrane transporter</fullName>
    </submittedName>
</protein>
<comment type="caution">
    <text evidence="7">The sequence shown here is derived from an EMBL/GenBank/DDBJ whole genome shotgun (WGS) entry which is preliminary data.</text>
</comment>
<evidence type="ECO:0000256" key="3">
    <source>
        <dbReference type="ARBA" id="ARBA00022692"/>
    </source>
</evidence>